<dbReference type="AlphaFoldDB" id="A0A4S4FSA5"/>
<dbReference type="InterPro" id="IPR039424">
    <property type="entry name" value="SBP_5"/>
</dbReference>
<feature type="domain" description="Solute-binding protein family 5" evidence="2">
    <location>
        <begin position="100"/>
        <end position="425"/>
    </location>
</feature>
<dbReference type="Gene3D" id="3.90.76.10">
    <property type="entry name" value="Dipeptide-binding Protein, Domain 1"/>
    <property type="match status" value="1"/>
</dbReference>
<dbReference type="GO" id="GO:0043190">
    <property type="term" value="C:ATP-binding cassette (ABC) transporter complex"/>
    <property type="evidence" value="ECO:0007669"/>
    <property type="project" value="InterPro"/>
</dbReference>
<dbReference type="OrthoDB" id="5243526at2"/>
<feature type="signal peptide" evidence="1">
    <location>
        <begin position="1"/>
        <end position="32"/>
    </location>
</feature>
<dbReference type="CDD" id="cd00995">
    <property type="entry name" value="PBP2_NikA_DppA_OppA_like"/>
    <property type="match status" value="1"/>
</dbReference>
<organism evidence="3 4">
    <name type="scientific">Naasia lichenicola</name>
    <dbReference type="NCBI Taxonomy" id="2565933"/>
    <lineage>
        <taxon>Bacteria</taxon>
        <taxon>Bacillati</taxon>
        <taxon>Actinomycetota</taxon>
        <taxon>Actinomycetes</taxon>
        <taxon>Micrococcales</taxon>
        <taxon>Microbacteriaceae</taxon>
        <taxon>Naasia</taxon>
    </lineage>
</organism>
<dbReference type="PIRSF" id="PIRSF002741">
    <property type="entry name" value="MppA"/>
    <property type="match status" value="1"/>
</dbReference>
<dbReference type="Pfam" id="PF00496">
    <property type="entry name" value="SBP_bac_5"/>
    <property type="match status" value="1"/>
</dbReference>
<dbReference type="PANTHER" id="PTHR30290">
    <property type="entry name" value="PERIPLASMIC BINDING COMPONENT OF ABC TRANSPORTER"/>
    <property type="match status" value="1"/>
</dbReference>
<dbReference type="GO" id="GO:0015833">
    <property type="term" value="P:peptide transport"/>
    <property type="evidence" value="ECO:0007669"/>
    <property type="project" value="TreeGrafter"/>
</dbReference>
<dbReference type="Gene3D" id="3.10.105.10">
    <property type="entry name" value="Dipeptide-binding Protein, Domain 3"/>
    <property type="match status" value="1"/>
</dbReference>
<dbReference type="Proteomes" id="UP000309133">
    <property type="component" value="Unassembled WGS sequence"/>
</dbReference>
<reference evidence="3 4" key="1">
    <citation type="submission" date="2019-04" db="EMBL/GenBank/DDBJ databases">
        <authorList>
            <person name="Jiang L."/>
        </authorList>
    </citation>
    <scope>NUCLEOTIDE SEQUENCE [LARGE SCALE GENOMIC DNA]</scope>
    <source>
        <strain evidence="3 4">YIM 131853</strain>
    </source>
</reference>
<dbReference type="PROSITE" id="PS51257">
    <property type="entry name" value="PROKAR_LIPOPROTEIN"/>
    <property type="match status" value="1"/>
</dbReference>
<feature type="chain" id="PRO_5020809433" evidence="1">
    <location>
        <begin position="33"/>
        <end position="553"/>
    </location>
</feature>
<dbReference type="InterPro" id="IPR030678">
    <property type="entry name" value="Peptide/Ni-bd"/>
</dbReference>
<dbReference type="SUPFAM" id="SSF53850">
    <property type="entry name" value="Periplasmic binding protein-like II"/>
    <property type="match status" value="1"/>
</dbReference>
<dbReference type="GO" id="GO:0042597">
    <property type="term" value="C:periplasmic space"/>
    <property type="evidence" value="ECO:0007669"/>
    <property type="project" value="UniProtKB-ARBA"/>
</dbReference>
<evidence type="ECO:0000256" key="1">
    <source>
        <dbReference type="SAM" id="SignalP"/>
    </source>
</evidence>
<evidence type="ECO:0000313" key="4">
    <source>
        <dbReference type="Proteomes" id="UP000309133"/>
    </source>
</evidence>
<dbReference type="RefSeq" id="WP_136426056.1">
    <property type="nucleotide sequence ID" value="NZ_SSSM01000001.1"/>
</dbReference>
<dbReference type="GO" id="GO:1904680">
    <property type="term" value="F:peptide transmembrane transporter activity"/>
    <property type="evidence" value="ECO:0007669"/>
    <property type="project" value="TreeGrafter"/>
</dbReference>
<keyword evidence="1" id="KW-0732">Signal</keyword>
<dbReference type="EMBL" id="SSSM01000001">
    <property type="protein sequence ID" value="THG33274.1"/>
    <property type="molecule type" value="Genomic_DNA"/>
</dbReference>
<proteinExistence type="predicted"/>
<dbReference type="Gene3D" id="3.40.190.10">
    <property type="entry name" value="Periplasmic binding protein-like II"/>
    <property type="match status" value="1"/>
</dbReference>
<evidence type="ECO:0000313" key="3">
    <source>
        <dbReference type="EMBL" id="THG33274.1"/>
    </source>
</evidence>
<comment type="caution">
    <text evidence="3">The sequence shown here is derived from an EMBL/GenBank/DDBJ whole genome shotgun (WGS) entry which is preliminary data.</text>
</comment>
<evidence type="ECO:0000259" key="2">
    <source>
        <dbReference type="Pfam" id="PF00496"/>
    </source>
</evidence>
<dbReference type="InterPro" id="IPR000914">
    <property type="entry name" value="SBP_5_dom"/>
</dbReference>
<sequence length="553" mass="57873">MRTTGHGARTTRRVRSIALVGIAAALALTGCAAPAPAPSATPIDTADLVASMPAGKTAVDEVTWGLVEGEPRSLVPGADYNFVWPNICDSLLRVNPDFSVGPALAEKAEFVDPVTFVIDLRPDLTFSDGSPVTPADVVYSLDRSRNDVTSAYYGAFVLVSSIEATGDNQVTIKFNAPDSIFREALTGGAGAILSQSFSEAQGDALGTSGGDILCAGPYTLDSWTPGTDITIAANDDYWDGAPLVKKIVFKFIPDGTTLTNALLEGEVDGAFNVPPASRAAFESSDQGRLVLGPSTASFSFGPTRSTGLGANVKIRQALSMAIDREQYIQTVLNGLGEVQSTFVAPFNWAGSPEADVYQDAYDALPAPKVDLDAAKKLVEDSGEDTSVPIKIAIPAGSTELSQTAAIIQSAAQQIGLTVEIDERQAADFGAIFLADPGPRESVDFVATTGYQETPGVLTYPQLFILSPDQGGIFNWSGYDDPEAIADVQAARTTPDPAEAAKAYVAAQEVFAPDLLQITLAGAYQTTFLNNRLTGAVTSVAAYASPWALHLGGE</sequence>
<name>A0A4S4FSA5_9MICO</name>
<gene>
    <name evidence="3" type="ORF">E6C64_02680</name>
</gene>
<keyword evidence="4" id="KW-1185">Reference proteome</keyword>
<accession>A0A4S4FSA5</accession>
<protein>
    <submittedName>
        <fullName evidence="3">ABC transporter substrate-binding protein</fullName>
    </submittedName>
</protein>